<keyword evidence="8" id="KW-0862">Zinc</keyword>
<evidence type="ECO:0000313" key="18">
    <source>
        <dbReference type="EMBL" id="TVM19511.1"/>
    </source>
</evidence>
<dbReference type="GO" id="GO:0016829">
    <property type="term" value="F:lyase activity"/>
    <property type="evidence" value="ECO:0007669"/>
    <property type="project" value="UniProtKB-KW"/>
</dbReference>
<dbReference type="Pfam" id="PF01149">
    <property type="entry name" value="Fapy_DNA_glyco"/>
    <property type="match status" value="1"/>
</dbReference>
<keyword evidence="5" id="KW-0227">DNA damage</keyword>
<gene>
    <name evidence="18" type="ORF">DPQ33_03900</name>
</gene>
<evidence type="ECO:0000256" key="13">
    <source>
        <dbReference type="ARBA" id="ARBA00023295"/>
    </source>
</evidence>
<evidence type="ECO:0000256" key="11">
    <source>
        <dbReference type="ARBA" id="ARBA00023239"/>
    </source>
</evidence>
<evidence type="ECO:0000256" key="3">
    <source>
        <dbReference type="ARBA" id="ARBA00009409"/>
    </source>
</evidence>
<keyword evidence="7" id="KW-0378">Hydrolase</keyword>
<dbReference type="InterPro" id="IPR012319">
    <property type="entry name" value="FPG_cat"/>
</dbReference>
<dbReference type="SMART" id="SM01232">
    <property type="entry name" value="H2TH"/>
    <property type="match status" value="1"/>
</dbReference>
<dbReference type="SUPFAM" id="SSF57716">
    <property type="entry name" value="Glucocorticoid receptor-like (DNA-binding domain)"/>
    <property type="match status" value="1"/>
</dbReference>
<dbReference type="InterPro" id="IPR035937">
    <property type="entry name" value="FPG_N"/>
</dbReference>
<evidence type="ECO:0000313" key="19">
    <source>
        <dbReference type="Proteomes" id="UP000448292"/>
    </source>
</evidence>
<dbReference type="GO" id="GO:0006284">
    <property type="term" value="P:base-excision repair"/>
    <property type="evidence" value="ECO:0007669"/>
    <property type="project" value="InterPro"/>
</dbReference>
<evidence type="ECO:0000256" key="4">
    <source>
        <dbReference type="ARBA" id="ARBA00022723"/>
    </source>
</evidence>
<evidence type="ECO:0000259" key="17">
    <source>
        <dbReference type="PROSITE" id="PS51068"/>
    </source>
</evidence>
<dbReference type="Gene3D" id="1.10.8.50">
    <property type="match status" value="1"/>
</dbReference>
<dbReference type="GO" id="GO:0003906">
    <property type="term" value="F:DNA-(apurinic or apyrimidinic site) endonuclease activity"/>
    <property type="evidence" value="ECO:0007669"/>
    <property type="project" value="InterPro"/>
</dbReference>
<comment type="caution">
    <text evidence="18">The sequence shown here is derived from an EMBL/GenBank/DDBJ whole genome shotgun (WGS) entry which is preliminary data.</text>
</comment>
<dbReference type="PROSITE" id="PS51068">
    <property type="entry name" value="FPG_CAT"/>
    <property type="match status" value="1"/>
</dbReference>
<dbReference type="Pfam" id="PF06827">
    <property type="entry name" value="zf-FPG_IleRS"/>
    <property type="match status" value="1"/>
</dbReference>
<feature type="domain" description="Formamidopyrimidine-DNA glycosylase catalytic" evidence="17">
    <location>
        <begin position="2"/>
        <end position="114"/>
    </location>
</feature>
<dbReference type="GO" id="GO:0003684">
    <property type="term" value="F:damaged DNA binding"/>
    <property type="evidence" value="ECO:0007669"/>
    <property type="project" value="InterPro"/>
</dbReference>
<dbReference type="GO" id="GO:0008270">
    <property type="term" value="F:zinc ion binding"/>
    <property type="evidence" value="ECO:0007669"/>
    <property type="project" value="UniProtKB-KW"/>
</dbReference>
<dbReference type="Pfam" id="PF06831">
    <property type="entry name" value="H2TH"/>
    <property type="match status" value="1"/>
</dbReference>
<evidence type="ECO:0000256" key="2">
    <source>
        <dbReference type="ARBA" id="ARBA00001947"/>
    </source>
</evidence>
<keyword evidence="4" id="KW-0479">Metal-binding</keyword>
<evidence type="ECO:0000256" key="1">
    <source>
        <dbReference type="ARBA" id="ARBA00001668"/>
    </source>
</evidence>
<comment type="cofactor">
    <cofactor evidence="2">
        <name>Zn(2+)</name>
        <dbReference type="ChEBI" id="CHEBI:29105"/>
    </cofactor>
</comment>
<keyword evidence="13" id="KW-0326">Glycosidase</keyword>
<keyword evidence="19" id="KW-1185">Reference proteome</keyword>
<evidence type="ECO:0000256" key="8">
    <source>
        <dbReference type="ARBA" id="ARBA00022833"/>
    </source>
</evidence>
<dbReference type="AlphaFoldDB" id="A0A7M3MJL6"/>
<keyword evidence="11" id="KW-0456">Lyase</keyword>
<keyword evidence="10" id="KW-0234">DNA repair</keyword>
<dbReference type="InterPro" id="IPR015886">
    <property type="entry name" value="H2TH_FPG"/>
</dbReference>
<feature type="region of interest" description="Disordered" evidence="15">
    <location>
        <begin position="210"/>
        <end position="233"/>
    </location>
</feature>
<evidence type="ECO:0000256" key="9">
    <source>
        <dbReference type="ARBA" id="ARBA00023125"/>
    </source>
</evidence>
<accession>A0A7M3MJL6</accession>
<dbReference type="SMART" id="SM00898">
    <property type="entry name" value="Fapy_DNA_glyco"/>
    <property type="match status" value="1"/>
</dbReference>
<evidence type="ECO:0000256" key="7">
    <source>
        <dbReference type="ARBA" id="ARBA00022801"/>
    </source>
</evidence>
<dbReference type="PANTHER" id="PTHR22993:SF9">
    <property type="entry name" value="FORMAMIDOPYRIMIDINE-DNA GLYCOSYLASE"/>
    <property type="match status" value="1"/>
</dbReference>
<dbReference type="InterPro" id="IPR010979">
    <property type="entry name" value="Ribosomal_uS13-like_H2TH"/>
</dbReference>
<evidence type="ECO:0000256" key="10">
    <source>
        <dbReference type="ARBA" id="ARBA00023204"/>
    </source>
</evidence>
<dbReference type="InterPro" id="IPR000214">
    <property type="entry name" value="Znf_DNA_glyclase/AP_lyase"/>
</dbReference>
<evidence type="ECO:0000256" key="5">
    <source>
        <dbReference type="ARBA" id="ARBA00022763"/>
    </source>
</evidence>
<dbReference type="RefSeq" id="WP_144301870.1">
    <property type="nucleotide sequence ID" value="NZ_QMIE01000002.1"/>
</dbReference>
<evidence type="ECO:0000256" key="14">
    <source>
        <dbReference type="PROSITE-ProRule" id="PRU00391"/>
    </source>
</evidence>
<comment type="catalytic activity">
    <reaction evidence="1">
        <text>Hydrolysis of DNA containing ring-opened 7-methylguanine residues, releasing 2,6-diamino-4-hydroxy-5-(N-methyl)formamidopyrimidine.</text>
        <dbReference type="EC" id="3.2.2.23"/>
    </reaction>
</comment>
<dbReference type="PROSITE" id="PS51066">
    <property type="entry name" value="ZF_FPG_2"/>
    <property type="match status" value="1"/>
</dbReference>
<name>A0A7M3MJL6_9BACT</name>
<dbReference type="InterPro" id="IPR010663">
    <property type="entry name" value="Znf_FPG/IleRS"/>
</dbReference>
<keyword evidence="6 14" id="KW-0863">Zinc-finger</keyword>
<proteinExistence type="inferred from homology"/>
<dbReference type="Proteomes" id="UP000448292">
    <property type="component" value="Unassembled WGS sequence"/>
</dbReference>
<dbReference type="EMBL" id="QMIE01000002">
    <property type="protein sequence ID" value="TVM19511.1"/>
    <property type="molecule type" value="Genomic_DNA"/>
</dbReference>
<feature type="domain" description="FPG-type" evidence="16">
    <location>
        <begin position="225"/>
        <end position="259"/>
    </location>
</feature>
<keyword evidence="9" id="KW-0238">DNA-binding</keyword>
<evidence type="ECO:0000256" key="15">
    <source>
        <dbReference type="SAM" id="MobiDB-lite"/>
    </source>
</evidence>
<keyword evidence="12" id="KW-0511">Multifunctional enzyme</keyword>
<dbReference type="PANTHER" id="PTHR22993">
    <property type="entry name" value="FORMAMIDOPYRIMIDINE-DNA GLYCOSYLASE"/>
    <property type="match status" value="1"/>
</dbReference>
<sequence>MPELPDVRAFMGYLQSTALHKKIVHTSVDEAVLRKGTSLQAVARAATGHSMEEAQAHGKHLFVKTGRKWLVFHFGMTGHFDYYECQPEDEDHTHADFELENGYHLAYVAPRRLGFVDVTDDVAGYIEKEGLGEDALRISRDRFVELMQNRRGMLKSALTNQAVVAGVGNVYADEILFQAGLHPKSAVKALGTDALRKLHTTMQHVLREAADRQADPSSFPDSWLTPRREDGAACPSCSGTIRRITVNGRGTYVCPSCQSEFS</sequence>
<reference evidence="18 19" key="1">
    <citation type="submission" date="2018-06" db="EMBL/GenBank/DDBJ databases">
        <title>Complete genome of Desulfovibrio indonesiensis P37SLT.</title>
        <authorList>
            <person name="Crispim J.S."/>
            <person name="Vidigal P.M.P."/>
            <person name="Silva L.C.F."/>
            <person name="Laguardia C.N."/>
            <person name="Araujo L.C."/>
            <person name="Dias R.S."/>
            <person name="Sousa M.P."/>
            <person name="Paula S.O."/>
            <person name="Silva C."/>
        </authorList>
    </citation>
    <scope>NUCLEOTIDE SEQUENCE [LARGE SCALE GENOMIC DNA]</scope>
    <source>
        <strain evidence="18 19">P37SLT</strain>
    </source>
</reference>
<evidence type="ECO:0000256" key="6">
    <source>
        <dbReference type="ARBA" id="ARBA00022771"/>
    </source>
</evidence>
<evidence type="ECO:0008006" key="20">
    <source>
        <dbReference type="Google" id="ProtNLM"/>
    </source>
</evidence>
<protein>
    <recommendedName>
        <fullName evidence="20">DNA-(apurinic or apyrimidinic site) lyase</fullName>
    </recommendedName>
</protein>
<dbReference type="Gene3D" id="3.20.190.10">
    <property type="entry name" value="MutM-like, N-terminal"/>
    <property type="match status" value="1"/>
</dbReference>
<dbReference type="OrthoDB" id="9800855at2"/>
<comment type="similarity">
    <text evidence="3">Belongs to the FPG family.</text>
</comment>
<evidence type="ECO:0000256" key="12">
    <source>
        <dbReference type="ARBA" id="ARBA00023268"/>
    </source>
</evidence>
<evidence type="ECO:0000259" key="16">
    <source>
        <dbReference type="PROSITE" id="PS51066"/>
    </source>
</evidence>
<dbReference type="SUPFAM" id="SSF81624">
    <property type="entry name" value="N-terminal domain of MutM-like DNA repair proteins"/>
    <property type="match status" value="1"/>
</dbReference>
<dbReference type="GO" id="GO:0008534">
    <property type="term" value="F:oxidized purine nucleobase lesion DNA N-glycosylase activity"/>
    <property type="evidence" value="ECO:0007669"/>
    <property type="project" value="UniProtKB-EC"/>
</dbReference>
<dbReference type="SUPFAM" id="SSF46946">
    <property type="entry name" value="S13-like H2TH domain"/>
    <property type="match status" value="1"/>
</dbReference>
<organism evidence="18 19">
    <name type="scientific">Oceanidesulfovibrio indonesiensis</name>
    <dbReference type="NCBI Taxonomy" id="54767"/>
    <lineage>
        <taxon>Bacteria</taxon>
        <taxon>Pseudomonadati</taxon>
        <taxon>Thermodesulfobacteriota</taxon>
        <taxon>Desulfovibrionia</taxon>
        <taxon>Desulfovibrionales</taxon>
        <taxon>Desulfovibrionaceae</taxon>
        <taxon>Oceanidesulfovibrio</taxon>
    </lineage>
</organism>